<proteinExistence type="predicted"/>
<evidence type="ECO:0000313" key="2">
    <source>
        <dbReference type="Proteomes" id="UP000281391"/>
    </source>
</evidence>
<sequence length="95" mass="10228">MYVVDAPTEFEVKSGENPLNVRVTASANLAVRGFEQDKLTFGGCATLESDNFDFFVKAKTYSIFKYAGSGGDGDPDKILDKDYATQNTIGACPST</sequence>
<gene>
    <name evidence="1" type="ORF">NCTC11214_00211</name>
</gene>
<dbReference type="Proteomes" id="UP000281391">
    <property type="component" value="Chromosome"/>
</dbReference>
<accession>A0A447KK79</accession>
<dbReference type="EMBL" id="LR134117">
    <property type="protein sequence ID" value="VDZ51453.1"/>
    <property type="molecule type" value="Genomic_DNA"/>
</dbReference>
<dbReference type="KEGG" id="sof:NCTC11214_00211"/>
<evidence type="ECO:0000313" key="1">
    <source>
        <dbReference type="EMBL" id="VDZ51453.1"/>
    </source>
</evidence>
<name>A0A447KK79_SEROD</name>
<dbReference type="AlphaFoldDB" id="A0A447KK79"/>
<organism evidence="1 2">
    <name type="scientific">Serratia odorifera</name>
    <dbReference type="NCBI Taxonomy" id="618"/>
    <lineage>
        <taxon>Bacteria</taxon>
        <taxon>Pseudomonadati</taxon>
        <taxon>Pseudomonadota</taxon>
        <taxon>Gammaproteobacteria</taxon>
        <taxon>Enterobacterales</taxon>
        <taxon>Yersiniaceae</taxon>
        <taxon>Serratia</taxon>
    </lineage>
</organism>
<protein>
    <submittedName>
        <fullName evidence="1">Uncharacterized protein</fullName>
    </submittedName>
</protein>
<reference evidence="1 2" key="1">
    <citation type="submission" date="2018-12" db="EMBL/GenBank/DDBJ databases">
        <authorList>
            <consortium name="Pathogen Informatics"/>
        </authorList>
    </citation>
    <scope>NUCLEOTIDE SEQUENCE [LARGE SCALE GENOMIC DNA]</scope>
    <source>
        <strain evidence="1 2">NCTC11214</strain>
    </source>
</reference>